<keyword evidence="3" id="KW-0862">Zinc</keyword>
<dbReference type="PANTHER" id="PTHR47094">
    <property type="entry name" value="ELFLESS, ISOFORM B"/>
    <property type="match status" value="1"/>
</dbReference>
<dbReference type="SUPFAM" id="SSF57850">
    <property type="entry name" value="RING/U-box"/>
    <property type="match status" value="1"/>
</dbReference>
<gene>
    <name evidence="7" type="ORF">NA57DRAFT_71694</name>
</gene>
<dbReference type="InterPro" id="IPR017907">
    <property type="entry name" value="Znf_RING_CS"/>
</dbReference>
<dbReference type="Gene3D" id="3.30.40.10">
    <property type="entry name" value="Zinc/RING finger domain, C3HC4 (zinc finger)"/>
    <property type="match status" value="1"/>
</dbReference>
<dbReference type="PANTHER" id="PTHR47094:SF1">
    <property type="entry name" value="RING-TYPE E3 UBIQUITIN TRANSFERASE"/>
    <property type="match status" value="1"/>
</dbReference>
<dbReference type="Pfam" id="PF13920">
    <property type="entry name" value="zf-C3HC4_3"/>
    <property type="match status" value="1"/>
</dbReference>
<dbReference type="Proteomes" id="UP000799772">
    <property type="component" value="Unassembled WGS sequence"/>
</dbReference>
<dbReference type="GO" id="GO:0006511">
    <property type="term" value="P:ubiquitin-dependent protein catabolic process"/>
    <property type="evidence" value="ECO:0007669"/>
    <property type="project" value="TreeGrafter"/>
</dbReference>
<proteinExistence type="predicted"/>
<evidence type="ECO:0000256" key="1">
    <source>
        <dbReference type="ARBA" id="ARBA00022723"/>
    </source>
</evidence>
<evidence type="ECO:0000256" key="2">
    <source>
        <dbReference type="ARBA" id="ARBA00022771"/>
    </source>
</evidence>
<accession>A0A9P4IMK5</accession>
<reference evidence="7" key="1">
    <citation type="journal article" date="2020" name="Stud. Mycol.">
        <title>101 Dothideomycetes genomes: a test case for predicting lifestyles and emergence of pathogens.</title>
        <authorList>
            <person name="Haridas S."/>
            <person name="Albert R."/>
            <person name="Binder M."/>
            <person name="Bloem J."/>
            <person name="Labutti K."/>
            <person name="Salamov A."/>
            <person name="Andreopoulos B."/>
            <person name="Baker S."/>
            <person name="Barry K."/>
            <person name="Bills G."/>
            <person name="Bluhm B."/>
            <person name="Cannon C."/>
            <person name="Castanera R."/>
            <person name="Culley D."/>
            <person name="Daum C."/>
            <person name="Ezra D."/>
            <person name="Gonzalez J."/>
            <person name="Henrissat B."/>
            <person name="Kuo A."/>
            <person name="Liang C."/>
            <person name="Lipzen A."/>
            <person name="Lutzoni F."/>
            <person name="Magnuson J."/>
            <person name="Mondo S."/>
            <person name="Nolan M."/>
            <person name="Ohm R."/>
            <person name="Pangilinan J."/>
            <person name="Park H.-J."/>
            <person name="Ramirez L."/>
            <person name="Alfaro M."/>
            <person name="Sun H."/>
            <person name="Tritt A."/>
            <person name="Yoshinaga Y."/>
            <person name="Zwiers L.-H."/>
            <person name="Turgeon B."/>
            <person name="Goodwin S."/>
            <person name="Spatafora J."/>
            <person name="Crous P."/>
            <person name="Grigoriev I."/>
        </authorList>
    </citation>
    <scope>NUCLEOTIDE SEQUENCE</scope>
    <source>
        <strain evidence="7">CBS 133067</strain>
    </source>
</reference>
<evidence type="ECO:0000256" key="5">
    <source>
        <dbReference type="SAM" id="MobiDB-lite"/>
    </source>
</evidence>
<dbReference type="EMBL" id="ML978122">
    <property type="protein sequence ID" value="KAF2102708.1"/>
    <property type="molecule type" value="Genomic_DNA"/>
</dbReference>
<sequence length="195" mass="21397">MPPHRQSNRLPPVSTRNQPEFIDLTDSPSTNMPQNRKRSASAASVDEVTDGATAGPSKRTRRAAPISLKTKASKKKTPAADVNADTNTIDHIDLVDENQSKVQEGPAEQAKPARLSSLTCVICLEPPTDLTATACGHLFCHHCLMEALIAGENRGERTKSNCPVCRKNISRKRKYDVIPLLLKKGRQPTRKVLRT</sequence>
<organism evidence="7 8">
    <name type="scientific">Rhizodiscina lignyota</name>
    <dbReference type="NCBI Taxonomy" id="1504668"/>
    <lineage>
        <taxon>Eukaryota</taxon>
        <taxon>Fungi</taxon>
        <taxon>Dikarya</taxon>
        <taxon>Ascomycota</taxon>
        <taxon>Pezizomycotina</taxon>
        <taxon>Dothideomycetes</taxon>
        <taxon>Pleosporomycetidae</taxon>
        <taxon>Aulographales</taxon>
        <taxon>Rhizodiscinaceae</taxon>
        <taxon>Rhizodiscina</taxon>
    </lineage>
</organism>
<dbReference type="GO" id="GO:0033768">
    <property type="term" value="C:SUMO-targeted ubiquitin ligase complex"/>
    <property type="evidence" value="ECO:0007669"/>
    <property type="project" value="TreeGrafter"/>
</dbReference>
<dbReference type="SMART" id="SM00184">
    <property type="entry name" value="RING"/>
    <property type="match status" value="1"/>
</dbReference>
<comment type="caution">
    <text evidence="7">The sequence shown here is derived from an EMBL/GenBank/DDBJ whole genome shotgun (WGS) entry which is preliminary data.</text>
</comment>
<dbReference type="OrthoDB" id="6270329at2759"/>
<dbReference type="AlphaFoldDB" id="A0A9P4IMK5"/>
<dbReference type="GO" id="GO:0032183">
    <property type="term" value="F:SUMO binding"/>
    <property type="evidence" value="ECO:0007669"/>
    <property type="project" value="TreeGrafter"/>
</dbReference>
<dbReference type="PROSITE" id="PS00518">
    <property type="entry name" value="ZF_RING_1"/>
    <property type="match status" value="1"/>
</dbReference>
<dbReference type="GO" id="GO:0008270">
    <property type="term" value="F:zinc ion binding"/>
    <property type="evidence" value="ECO:0007669"/>
    <property type="project" value="UniProtKB-KW"/>
</dbReference>
<evidence type="ECO:0000313" key="7">
    <source>
        <dbReference type="EMBL" id="KAF2102708.1"/>
    </source>
</evidence>
<feature type="region of interest" description="Disordered" evidence="5">
    <location>
        <begin position="1"/>
        <end position="85"/>
    </location>
</feature>
<keyword evidence="2 4" id="KW-0863">Zinc-finger</keyword>
<evidence type="ECO:0000259" key="6">
    <source>
        <dbReference type="PROSITE" id="PS50089"/>
    </source>
</evidence>
<dbReference type="GO" id="GO:0061630">
    <property type="term" value="F:ubiquitin protein ligase activity"/>
    <property type="evidence" value="ECO:0007669"/>
    <property type="project" value="InterPro"/>
</dbReference>
<dbReference type="GO" id="GO:0140082">
    <property type="term" value="F:SUMO-ubiquitin ligase activity"/>
    <property type="evidence" value="ECO:0007669"/>
    <property type="project" value="TreeGrafter"/>
</dbReference>
<dbReference type="InterPro" id="IPR001841">
    <property type="entry name" value="Znf_RING"/>
</dbReference>
<dbReference type="InterPro" id="IPR013083">
    <property type="entry name" value="Znf_RING/FYVE/PHD"/>
</dbReference>
<dbReference type="PROSITE" id="PS50089">
    <property type="entry name" value="ZF_RING_2"/>
    <property type="match status" value="1"/>
</dbReference>
<evidence type="ECO:0000256" key="3">
    <source>
        <dbReference type="ARBA" id="ARBA00022833"/>
    </source>
</evidence>
<keyword evidence="1" id="KW-0479">Metal-binding</keyword>
<name>A0A9P4IMK5_9PEZI</name>
<evidence type="ECO:0000313" key="8">
    <source>
        <dbReference type="Proteomes" id="UP000799772"/>
    </source>
</evidence>
<keyword evidence="8" id="KW-1185">Reference proteome</keyword>
<evidence type="ECO:0000256" key="4">
    <source>
        <dbReference type="PROSITE-ProRule" id="PRU00175"/>
    </source>
</evidence>
<dbReference type="InterPro" id="IPR049627">
    <property type="entry name" value="SLX8"/>
</dbReference>
<feature type="domain" description="RING-type" evidence="6">
    <location>
        <begin position="120"/>
        <end position="166"/>
    </location>
</feature>
<protein>
    <recommendedName>
        <fullName evidence="6">RING-type domain-containing protein</fullName>
    </recommendedName>
</protein>